<dbReference type="PANTHER" id="PTHR10217:SF435">
    <property type="entry name" value="POTASSIUM VOLTAGE-GATED CHANNEL PROTEIN EAG"/>
    <property type="match status" value="1"/>
</dbReference>
<dbReference type="InterPro" id="IPR005821">
    <property type="entry name" value="Ion_trans_dom"/>
</dbReference>
<comment type="caution">
    <text evidence="8">The sequence shown here is derived from an EMBL/GenBank/DDBJ whole genome shotgun (WGS) entry which is preliminary data.</text>
</comment>
<evidence type="ECO:0000256" key="4">
    <source>
        <dbReference type="ARBA" id="ARBA00023136"/>
    </source>
</evidence>
<feature type="transmembrane region" description="Helical" evidence="6">
    <location>
        <begin position="54"/>
        <end position="75"/>
    </location>
</feature>
<dbReference type="EMBL" id="LGRX02033406">
    <property type="protein sequence ID" value="KAK3241367.1"/>
    <property type="molecule type" value="Genomic_DNA"/>
</dbReference>
<dbReference type="PRINTS" id="PR01463">
    <property type="entry name" value="EAGCHANLFMLY"/>
</dbReference>
<feature type="region of interest" description="Disordered" evidence="5">
    <location>
        <begin position="417"/>
        <end position="453"/>
    </location>
</feature>
<evidence type="ECO:0000256" key="1">
    <source>
        <dbReference type="ARBA" id="ARBA00004141"/>
    </source>
</evidence>
<comment type="subcellular location">
    <subcellularLocation>
        <location evidence="1">Membrane</location>
        <topology evidence="1">Multi-pass membrane protein</topology>
    </subcellularLocation>
</comment>
<evidence type="ECO:0000313" key="8">
    <source>
        <dbReference type="EMBL" id="KAK3241367.1"/>
    </source>
</evidence>
<evidence type="ECO:0000313" key="9">
    <source>
        <dbReference type="Proteomes" id="UP001190700"/>
    </source>
</evidence>
<dbReference type="GO" id="GO:0042391">
    <property type="term" value="P:regulation of membrane potential"/>
    <property type="evidence" value="ECO:0007669"/>
    <property type="project" value="TreeGrafter"/>
</dbReference>
<feature type="region of interest" description="Disordered" evidence="5">
    <location>
        <begin position="534"/>
        <end position="578"/>
    </location>
</feature>
<accession>A0AAE0BRI2</accession>
<evidence type="ECO:0000256" key="2">
    <source>
        <dbReference type="ARBA" id="ARBA00022692"/>
    </source>
</evidence>
<dbReference type="Gene3D" id="1.10.287.70">
    <property type="match status" value="1"/>
</dbReference>
<dbReference type="GO" id="GO:0005886">
    <property type="term" value="C:plasma membrane"/>
    <property type="evidence" value="ECO:0007669"/>
    <property type="project" value="TreeGrafter"/>
</dbReference>
<dbReference type="SUPFAM" id="SSF81324">
    <property type="entry name" value="Voltage-gated potassium channels"/>
    <property type="match status" value="1"/>
</dbReference>
<keyword evidence="4 6" id="KW-0472">Membrane</keyword>
<protein>
    <recommendedName>
        <fullName evidence="7">Ion transport domain-containing protein</fullName>
    </recommendedName>
</protein>
<dbReference type="Pfam" id="PF00520">
    <property type="entry name" value="Ion_trans"/>
    <property type="match status" value="1"/>
</dbReference>
<dbReference type="PANTHER" id="PTHR10217">
    <property type="entry name" value="VOLTAGE AND LIGAND GATED POTASSIUM CHANNEL"/>
    <property type="match status" value="1"/>
</dbReference>
<organism evidence="8 9">
    <name type="scientific">Cymbomonas tetramitiformis</name>
    <dbReference type="NCBI Taxonomy" id="36881"/>
    <lineage>
        <taxon>Eukaryota</taxon>
        <taxon>Viridiplantae</taxon>
        <taxon>Chlorophyta</taxon>
        <taxon>Pyramimonadophyceae</taxon>
        <taxon>Pyramimonadales</taxon>
        <taxon>Pyramimonadaceae</taxon>
        <taxon>Cymbomonas</taxon>
    </lineage>
</organism>
<feature type="region of interest" description="Disordered" evidence="5">
    <location>
        <begin position="1"/>
        <end position="25"/>
    </location>
</feature>
<evidence type="ECO:0000256" key="6">
    <source>
        <dbReference type="SAM" id="Phobius"/>
    </source>
</evidence>
<feature type="region of interest" description="Disordered" evidence="5">
    <location>
        <begin position="620"/>
        <end position="708"/>
    </location>
</feature>
<evidence type="ECO:0000259" key="7">
    <source>
        <dbReference type="Pfam" id="PF00520"/>
    </source>
</evidence>
<dbReference type="SUPFAM" id="SSF51206">
    <property type="entry name" value="cAMP-binding domain-like"/>
    <property type="match status" value="1"/>
</dbReference>
<evidence type="ECO:0000256" key="5">
    <source>
        <dbReference type="SAM" id="MobiDB-lite"/>
    </source>
</evidence>
<dbReference type="Proteomes" id="UP001190700">
    <property type="component" value="Unassembled WGS sequence"/>
</dbReference>
<feature type="compositionally biased region" description="Basic and acidic residues" evidence="5">
    <location>
        <begin position="562"/>
        <end position="578"/>
    </location>
</feature>
<feature type="compositionally biased region" description="Polar residues" evidence="5">
    <location>
        <begin position="13"/>
        <end position="22"/>
    </location>
</feature>
<evidence type="ECO:0000256" key="3">
    <source>
        <dbReference type="ARBA" id="ARBA00022989"/>
    </source>
</evidence>
<dbReference type="GO" id="GO:0005249">
    <property type="term" value="F:voltage-gated potassium channel activity"/>
    <property type="evidence" value="ECO:0007669"/>
    <property type="project" value="InterPro"/>
</dbReference>
<sequence>MPVSEQTDETRAIQISSKGASTKSDETWTDPVVWLWREHRLFPPASDNKQRWDLVMTVFVVYNCVVIPLQMAFLIEALDVQNVMDTIIDSLFIVDIFINFRTALMDEYGEFVVDKTIIAHEYFNTWFPLDFVASFPFDLVARILRLNVNLTVLSMLKMPRLLRLGRLLKKLEQMAAANAFRIVKLMAGFLLFAHWIGCIWWVVGSADFNIESSWGEPWIHRVNDDGLTTDSPLTERYMSSLYWSLTTLMKSPFLAPSTVPELAFAGISVVIGAVLFAAMLGNVTAMIQSFDKTGAELRAKMATLRLFAHNLKVPVHVAERLYSQLDEEHTVTNGLDAVSILNELPASLQRDVVLRSYETLIHSCTLFEGVGQQCTIDICKRLQIGVLRKGEMLTFKEQPTNTLFFLVHGTVKVSLEEPTSRASSPKNPSRWPTINGSSGSNPPSPVEDSPGSCVPSRAVVVTEQGNVFGFAEVFNSKWKCPYSVITLKLTRYFTLRQRELADVIALHGGDDALAVCKNLEHEHRKLLDALHGLTNPLHSSGPSVEEDCDEENGLDGSSESSAKPDVEQMSDTEHISDVERIRAHVHRLDDRLTKQSEAVRQIKGQLSLLRRHLMAGVEVQRGTSELSTDEPEGSAGTDAGSVNVTPYSPERRPSEDRRSEGRRSDEVPGCRELRTYSTPEVRLGISLEDDRRTRGGSHDMSFREREPSTDEIRVASLHRHTTFQERERRDERREREIKRRDKKTVFDQIQAHVPMYSENDEKRHPPEVAEAATDVAVLSC</sequence>
<gene>
    <name evidence="8" type="ORF">CYMTET_48858</name>
</gene>
<feature type="compositionally biased region" description="Basic and acidic residues" evidence="5">
    <location>
        <begin position="688"/>
        <end position="708"/>
    </location>
</feature>
<feature type="compositionally biased region" description="Acidic residues" evidence="5">
    <location>
        <begin position="544"/>
        <end position="553"/>
    </location>
</feature>
<keyword evidence="9" id="KW-1185">Reference proteome</keyword>
<dbReference type="Gene3D" id="2.60.120.10">
    <property type="entry name" value="Jelly Rolls"/>
    <property type="match status" value="1"/>
</dbReference>
<feature type="compositionally biased region" description="Polar residues" evidence="5">
    <location>
        <begin position="420"/>
        <end position="434"/>
    </location>
</feature>
<feature type="transmembrane region" description="Helical" evidence="6">
    <location>
        <begin position="262"/>
        <end position="283"/>
    </location>
</feature>
<dbReference type="InterPro" id="IPR050818">
    <property type="entry name" value="KCNH_animal-type"/>
</dbReference>
<feature type="transmembrane region" description="Helical" evidence="6">
    <location>
        <begin position="179"/>
        <end position="203"/>
    </location>
</feature>
<dbReference type="InterPro" id="IPR003938">
    <property type="entry name" value="K_chnl_volt-dep_EAG/ELK/ERG"/>
</dbReference>
<feature type="domain" description="Ion transport" evidence="7">
    <location>
        <begin position="51"/>
        <end position="292"/>
    </location>
</feature>
<dbReference type="InterPro" id="IPR014710">
    <property type="entry name" value="RmlC-like_jellyroll"/>
</dbReference>
<keyword evidence="2 6" id="KW-0812">Transmembrane</keyword>
<reference evidence="8 9" key="1">
    <citation type="journal article" date="2015" name="Genome Biol. Evol.">
        <title>Comparative Genomics of a Bacterivorous Green Alga Reveals Evolutionary Causalities and Consequences of Phago-Mixotrophic Mode of Nutrition.</title>
        <authorList>
            <person name="Burns J.A."/>
            <person name="Paasch A."/>
            <person name="Narechania A."/>
            <person name="Kim E."/>
        </authorList>
    </citation>
    <scope>NUCLEOTIDE SEQUENCE [LARGE SCALE GENOMIC DNA]</scope>
    <source>
        <strain evidence="8 9">PLY_AMNH</strain>
    </source>
</reference>
<dbReference type="Gene3D" id="1.10.287.630">
    <property type="entry name" value="Helix hairpin bin"/>
    <property type="match status" value="1"/>
</dbReference>
<name>A0AAE0BRI2_9CHLO</name>
<keyword evidence="3 6" id="KW-1133">Transmembrane helix</keyword>
<dbReference type="InterPro" id="IPR018490">
    <property type="entry name" value="cNMP-bd_dom_sf"/>
</dbReference>
<feature type="compositionally biased region" description="Basic and acidic residues" evidence="5">
    <location>
        <begin position="649"/>
        <end position="674"/>
    </location>
</feature>
<dbReference type="AlphaFoldDB" id="A0AAE0BRI2"/>
<proteinExistence type="predicted"/>